<dbReference type="Pfam" id="PF00205">
    <property type="entry name" value="TPP_enzyme_M"/>
    <property type="match status" value="1"/>
</dbReference>
<dbReference type="InterPro" id="IPR011766">
    <property type="entry name" value="TPP_enzyme_TPP-bd"/>
</dbReference>
<dbReference type="GO" id="GO:0050660">
    <property type="term" value="F:flavin adenine dinucleotide binding"/>
    <property type="evidence" value="ECO:0007669"/>
    <property type="project" value="TreeGrafter"/>
</dbReference>
<gene>
    <name evidence="7" type="ORF">BAU07_17200</name>
</gene>
<feature type="domain" description="Thiamine pyrophosphate enzyme TPP-binding" evidence="5">
    <location>
        <begin position="398"/>
        <end position="543"/>
    </location>
</feature>
<dbReference type="EMBL" id="CP016172">
    <property type="protein sequence ID" value="ANN78617.1"/>
    <property type="molecule type" value="Genomic_DNA"/>
</dbReference>
<evidence type="ECO:0000256" key="1">
    <source>
        <dbReference type="ARBA" id="ARBA00007812"/>
    </source>
</evidence>
<dbReference type="KEGG" id="bfz:BAU07_17200"/>
<dbReference type="STRING" id="463014.BAU07_17200"/>
<dbReference type="FunFam" id="3.40.50.970:FF:000007">
    <property type="entry name" value="Acetolactate synthase"/>
    <property type="match status" value="1"/>
</dbReference>
<keyword evidence="8" id="KW-1185">Reference proteome</keyword>
<reference evidence="7 8" key="1">
    <citation type="submission" date="2016-06" db="EMBL/GenBank/DDBJ databases">
        <title>Complete genome sequences of Bordetella bronchialis and Bordetella flabilis.</title>
        <authorList>
            <person name="LiPuma J.J."/>
            <person name="Spilker T."/>
        </authorList>
    </citation>
    <scope>NUCLEOTIDE SEQUENCE [LARGE SCALE GENOMIC DNA]</scope>
    <source>
        <strain evidence="7 8">AU10664</strain>
    </source>
</reference>
<evidence type="ECO:0000256" key="3">
    <source>
        <dbReference type="RuleBase" id="RU362132"/>
    </source>
</evidence>
<feature type="domain" description="Thiamine pyrophosphate enzyme central" evidence="4">
    <location>
        <begin position="202"/>
        <end position="335"/>
    </location>
</feature>
<dbReference type="GO" id="GO:0003984">
    <property type="term" value="F:acetolactate synthase activity"/>
    <property type="evidence" value="ECO:0007669"/>
    <property type="project" value="TreeGrafter"/>
</dbReference>
<dbReference type="PANTHER" id="PTHR18968:SF120">
    <property type="entry name" value="ACETOLACTATE SYNTHASE LARGE SUBUNIT"/>
    <property type="match status" value="1"/>
</dbReference>
<proteinExistence type="inferred from homology"/>
<evidence type="ECO:0000259" key="4">
    <source>
        <dbReference type="Pfam" id="PF00205"/>
    </source>
</evidence>
<dbReference type="InterPro" id="IPR045229">
    <property type="entry name" value="TPP_enz"/>
</dbReference>
<dbReference type="InterPro" id="IPR012001">
    <property type="entry name" value="Thiamin_PyroP_enz_TPP-bd_dom"/>
</dbReference>
<dbReference type="InterPro" id="IPR012000">
    <property type="entry name" value="Thiamin_PyroP_enz_cen_dom"/>
</dbReference>
<evidence type="ECO:0000313" key="8">
    <source>
        <dbReference type="Proteomes" id="UP000091926"/>
    </source>
</evidence>
<dbReference type="GO" id="GO:0030976">
    <property type="term" value="F:thiamine pyrophosphate binding"/>
    <property type="evidence" value="ECO:0007669"/>
    <property type="project" value="InterPro"/>
</dbReference>
<protein>
    <submittedName>
        <fullName evidence="7">Thiamine pyrophosphate-binding protein</fullName>
    </submittedName>
</protein>
<organism evidence="7 8">
    <name type="scientific">Bordetella flabilis</name>
    <dbReference type="NCBI Taxonomy" id="463014"/>
    <lineage>
        <taxon>Bacteria</taxon>
        <taxon>Pseudomonadati</taxon>
        <taxon>Pseudomonadota</taxon>
        <taxon>Betaproteobacteria</taxon>
        <taxon>Burkholderiales</taxon>
        <taxon>Alcaligenaceae</taxon>
        <taxon>Bordetella</taxon>
    </lineage>
</organism>
<dbReference type="GO" id="GO:0005948">
    <property type="term" value="C:acetolactate synthase complex"/>
    <property type="evidence" value="ECO:0007669"/>
    <property type="project" value="TreeGrafter"/>
</dbReference>
<dbReference type="Pfam" id="PF02776">
    <property type="entry name" value="TPP_enzyme_N"/>
    <property type="match status" value="1"/>
</dbReference>
<comment type="similarity">
    <text evidence="1 3">Belongs to the TPP enzyme family.</text>
</comment>
<name>A0A193GEY5_9BORD</name>
<dbReference type="AlphaFoldDB" id="A0A193GEY5"/>
<evidence type="ECO:0000259" key="6">
    <source>
        <dbReference type="Pfam" id="PF02776"/>
    </source>
</evidence>
<dbReference type="InterPro" id="IPR000399">
    <property type="entry name" value="TPP-bd_CS"/>
</dbReference>
<dbReference type="Gene3D" id="3.40.50.1220">
    <property type="entry name" value="TPP-binding domain"/>
    <property type="match status" value="1"/>
</dbReference>
<dbReference type="GO" id="GO:0009097">
    <property type="term" value="P:isoleucine biosynthetic process"/>
    <property type="evidence" value="ECO:0007669"/>
    <property type="project" value="TreeGrafter"/>
</dbReference>
<dbReference type="Proteomes" id="UP000091926">
    <property type="component" value="Chromosome"/>
</dbReference>
<dbReference type="SUPFAM" id="SSF52467">
    <property type="entry name" value="DHS-like NAD/FAD-binding domain"/>
    <property type="match status" value="1"/>
</dbReference>
<dbReference type="RefSeq" id="WP_066659970.1">
    <property type="nucleotide sequence ID" value="NZ_CBCSCL010000004.1"/>
</dbReference>
<dbReference type="NCBIfam" id="NF006052">
    <property type="entry name" value="PRK08199.1"/>
    <property type="match status" value="1"/>
</dbReference>
<dbReference type="GO" id="GO:0009099">
    <property type="term" value="P:L-valine biosynthetic process"/>
    <property type="evidence" value="ECO:0007669"/>
    <property type="project" value="TreeGrafter"/>
</dbReference>
<dbReference type="CDD" id="cd07035">
    <property type="entry name" value="TPP_PYR_POX_like"/>
    <property type="match status" value="1"/>
</dbReference>
<evidence type="ECO:0000259" key="5">
    <source>
        <dbReference type="Pfam" id="PF02775"/>
    </source>
</evidence>
<dbReference type="GO" id="GO:0000287">
    <property type="term" value="F:magnesium ion binding"/>
    <property type="evidence" value="ECO:0007669"/>
    <property type="project" value="InterPro"/>
</dbReference>
<dbReference type="OrthoDB" id="2254214at2"/>
<dbReference type="Gene3D" id="3.40.50.970">
    <property type="match status" value="2"/>
</dbReference>
<dbReference type="PANTHER" id="PTHR18968">
    <property type="entry name" value="THIAMINE PYROPHOSPHATE ENZYMES"/>
    <property type="match status" value="1"/>
</dbReference>
<feature type="domain" description="Thiamine pyrophosphate enzyme N-terminal TPP-binding" evidence="6">
    <location>
        <begin position="14"/>
        <end position="130"/>
    </location>
</feature>
<dbReference type="SUPFAM" id="SSF52518">
    <property type="entry name" value="Thiamin diphosphate-binding fold (THDP-binding)"/>
    <property type="match status" value="2"/>
</dbReference>
<sequence length="575" mass="61696">MTATNAATSLSTPRTGGQILVEALRVHGVDTAFCVPGESFLAAIDAFYEASDVMRLIVCRQEGGAAHMAEAHGKLTGQPGICFVTRGPGATNASIGIHTARQDSTPLIVFVGQVARDALGREAWQEIDYRHMFGQIAKWVDQIDDPRRIPEYVSRAFHVAMSGRPGPVVLALPEDMLAESALVTDAPPYRLAQAAPAPEAMEELQALLAQAERPLVMLGGGGWTREASEHIAAFAHAHALPVACAFRRQDLLDNRHDCYVGEAGLGMDPKLAERIRQADLVLAIGARLGETTTNGYALFDVPRPRQKLIHVHPDPEEPGRVYQADLAINAGMPPFARAASRLLAPAQATASRSAWLDAARADYLRNLEPGAMPGEVDLGVIVKHLRDTLPGDSIITNGAGNYTLWVQRFYQYRGLRTQLAPTSGTMGYGVPAAIAAKLHHPDRTVVCFAGDGCFLMNGQELATAAHYGLGVVFIVVNNAMYGSIRMHQERHYPGRVCATDLTNPDFVGLAQAYGAYAERVTRTNDFPAAFDRAARAGRPALLELRVSQDALSPRATIAGLRAKAAPQDTLGAPAS</sequence>
<accession>A0A193GEY5</accession>
<dbReference type="Pfam" id="PF02775">
    <property type="entry name" value="TPP_enzyme_C"/>
    <property type="match status" value="1"/>
</dbReference>
<dbReference type="CDD" id="cd00568">
    <property type="entry name" value="TPP_enzymes"/>
    <property type="match status" value="1"/>
</dbReference>
<dbReference type="InterPro" id="IPR029061">
    <property type="entry name" value="THDP-binding"/>
</dbReference>
<evidence type="ECO:0000256" key="2">
    <source>
        <dbReference type="ARBA" id="ARBA00023052"/>
    </source>
</evidence>
<dbReference type="InterPro" id="IPR029035">
    <property type="entry name" value="DHS-like_NAD/FAD-binding_dom"/>
</dbReference>
<keyword evidence="2 3" id="KW-0786">Thiamine pyrophosphate</keyword>
<evidence type="ECO:0000313" key="7">
    <source>
        <dbReference type="EMBL" id="ANN78617.1"/>
    </source>
</evidence>
<dbReference type="PROSITE" id="PS00187">
    <property type="entry name" value="TPP_ENZYMES"/>
    <property type="match status" value="1"/>
</dbReference>